<proteinExistence type="inferred from homology"/>
<dbReference type="InterPro" id="IPR036156">
    <property type="entry name" value="Beta-gal/glucu_dom_sf"/>
</dbReference>
<evidence type="ECO:0000256" key="2">
    <source>
        <dbReference type="ARBA" id="ARBA00022801"/>
    </source>
</evidence>
<name>A0ABS1HEM7_9BACT</name>
<evidence type="ECO:0000313" key="6">
    <source>
        <dbReference type="Proteomes" id="UP000605676"/>
    </source>
</evidence>
<keyword evidence="2" id="KW-0378">Hydrolase</keyword>
<organism evidence="5 6">
    <name type="scientific">Carboxylicivirga marina</name>
    <dbReference type="NCBI Taxonomy" id="2800988"/>
    <lineage>
        <taxon>Bacteria</taxon>
        <taxon>Pseudomonadati</taxon>
        <taxon>Bacteroidota</taxon>
        <taxon>Bacteroidia</taxon>
        <taxon>Marinilabiliales</taxon>
        <taxon>Marinilabiliaceae</taxon>
        <taxon>Carboxylicivirga</taxon>
    </lineage>
</organism>
<dbReference type="Proteomes" id="UP000605676">
    <property type="component" value="Unassembled WGS sequence"/>
</dbReference>
<keyword evidence="3" id="KW-0326">Glycosidase</keyword>
<dbReference type="Gene3D" id="2.60.120.260">
    <property type="entry name" value="Galactose-binding domain-like"/>
    <property type="match status" value="1"/>
</dbReference>
<protein>
    <recommendedName>
        <fullName evidence="4">Glycoside hydrolase family 2 immunoglobulin-like beta-sandwich domain-containing protein</fullName>
    </recommendedName>
</protein>
<reference evidence="5 6" key="1">
    <citation type="submission" date="2021-01" db="EMBL/GenBank/DDBJ databases">
        <title>Carboxyliciviraga sp.nov., isolated from coastal sediments.</title>
        <authorList>
            <person name="Lu D."/>
            <person name="Zhang T."/>
        </authorList>
    </citation>
    <scope>NUCLEOTIDE SEQUENCE [LARGE SCALE GENOMIC DNA]</scope>
    <source>
        <strain evidence="5 6">N1Y132</strain>
    </source>
</reference>
<comment type="caution">
    <text evidence="5">The sequence shown here is derived from an EMBL/GenBank/DDBJ whole genome shotgun (WGS) entry which is preliminary data.</text>
</comment>
<dbReference type="PANTHER" id="PTHR42732">
    <property type="entry name" value="BETA-GALACTOSIDASE"/>
    <property type="match status" value="1"/>
</dbReference>
<dbReference type="SUPFAM" id="SSF49303">
    <property type="entry name" value="beta-Galactosidase/glucuronidase domain"/>
    <property type="match status" value="1"/>
</dbReference>
<evidence type="ECO:0000313" key="5">
    <source>
        <dbReference type="EMBL" id="MBK3516087.1"/>
    </source>
</evidence>
<evidence type="ECO:0000256" key="1">
    <source>
        <dbReference type="ARBA" id="ARBA00007401"/>
    </source>
</evidence>
<dbReference type="InterPro" id="IPR006102">
    <property type="entry name" value="Ig-like_GH2"/>
</dbReference>
<dbReference type="InterPro" id="IPR051913">
    <property type="entry name" value="GH2_Domain-Containing"/>
</dbReference>
<dbReference type="InterPro" id="IPR013783">
    <property type="entry name" value="Ig-like_fold"/>
</dbReference>
<sequence length="984" mass="111047">MRKLFCLLFLIPLLLKGQPQSIVLNGQWQCGENRVYNREVSVPGLASDPTKINKGVLWYKKEIVLPEGTWLNATLELKGARFMPKVYVDGDLVSETAGGMAPTLHPLKHKNIKPGKKVSIEIALASLKDMPKTDASRIPKADYWRSDVAAHLWDDVVLKVHGAASINHVHGYSVLKEDAVKIKYRLESESASDYSALQISIIDDKGTTVIDKSYKISDNKGDLTIPVSGKLKLWEPETPHLYRIVTQLKKGKKVIDTDTCNYGHREFKVVGKQFELNGHPVKMRAASVVWYRWLRYPEVKELAWDTNWFEENIIKRMKAHGANTLRFHLGMPPQKFLDLCDKHGLLVQAEWHFFHGLEASKESLSEQWASWFDVSSRYPSNVLMHGWNETDEEQLKIAYEAISEVAEDYPGLVIGHRDVIHVHKYWWSLFENVGVFYDSYDEFPLPVMADEYGGNYLNEYGDIGGYPMVESAYARFLGKGHSKAQRFYHHALSNAKISEYWRTIGVAGFSPFCALGSPEDGNHWFLGDITQGNPMPVWNALTAAWSPVSVSLNIWNRNFLPGQEITVPVVLFNDTEMDKTIRVKYSLEDPQYRQAVWFEIKELPVSKYSRAENEIQLALPQKEGDWLLKAEVLNAPCSIKHPVVSEWDIRTIAPKVNTELLSLNIGVTEDDHHLHTFLQQNKLSKVSAFNNKADVILVSRHTWDNHIGNKTFIQQIETAITNGTNVILLDVGPYLLGQGYNNSLQDLQGVRKSAGQSLAQINLPLGVKASFKEVAEPESHIHPNVKQSPLWKHLSKESTWLWNGLKGGLIVPSVGLELSGLSQASFVESWSGKGADVEKIKKGSYYAYELEGFYAYSALPNDKALQDSLRKAVKFLVEDAPALKQRVNPNAKILKTDLVQLYKKSADGKAEALIAHASAGRNLVKAPVYEVNFGKGYGQLMISQLITHQRLDKNLQPNTLHEIAYDPVAVQMVLNMIDYLSQKK</sequence>
<dbReference type="EMBL" id="JAENRR010000003">
    <property type="protein sequence ID" value="MBK3516087.1"/>
    <property type="molecule type" value="Genomic_DNA"/>
</dbReference>
<feature type="domain" description="Glycoside hydrolase family 2 immunoglobulin-like beta-sandwich" evidence="4">
    <location>
        <begin position="166"/>
        <end position="265"/>
    </location>
</feature>
<keyword evidence="6" id="KW-1185">Reference proteome</keyword>
<dbReference type="Gene3D" id="2.60.40.10">
    <property type="entry name" value="Immunoglobulins"/>
    <property type="match status" value="1"/>
</dbReference>
<dbReference type="RefSeq" id="WP_200463320.1">
    <property type="nucleotide sequence ID" value="NZ_JAENRR010000003.1"/>
</dbReference>
<dbReference type="Pfam" id="PF00703">
    <property type="entry name" value="Glyco_hydro_2"/>
    <property type="match status" value="1"/>
</dbReference>
<evidence type="ECO:0000256" key="3">
    <source>
        <dbReference type="ARBA" id="ARBA00023295"/>
    </source>
</evidence>
<dbReference type="SUPFAM" id="SSF51445">
    <property type="entry name" value="(Trans)glycosidases"/>
    <property type="match status" value="1"/>
</dbReference>
<dbReference type="SUPFAM" id="SSF49785">
    <property type="entry name" value="Galactose-binding domain-like"/>
    <property type="match status" value="1"/>
</dbReference>
<dbReference type="PANTHER" id="PTHR42732:SF1">
    <property type="entry name" value="BETA-MANNOSIDASE"/>
    <property type="match status" value="1"/>
</dbReference>
<comment type="similarity">
    <text evidence="1">Belongs to the glycosyl hydrolase 2 family.</text>
</comment>
<dbReference type="InterPro" id="IPR008979">
    <property type="entry name" value="Galactose-bd-like_sf"/>
</dbReference>
<evidence type="ECO:0000259" key="4">
    <source>
        <dbReference type="Pfam" id="PF00703"/>
    </source>
</evidence>
<gene>
    <name evidence="5" type="ORF">JIV24_01960</name>
</gene>
<dbReference type="Gene3D" id="3.20.20.80">
    <property type="entry name" value="Glycosidases"/>
    <property type="match status" value="1"/>
</dbReference>
<accession>A0ABS1HEM7</accession>
<dbReference type="InterPro" id="IPR017853">
    <property type="entry name" value="GH"/>
</dbReference>